<evidence type="ECO:0000313" key="2">
    <source>
        <dbReference type="EMBL" id="TNN14244.1"/>
    </source>
</evidence>
<keyword evidence="3" id="KW-1185">Reference proteome</keyword>
<protein>
    <submittedName>
        <fullName evidence="2">Uncharacterized protein</fullName>
    </submittedName>
</protein>
<gene>
    <name evidence="2" type="ORF">EWB00_002453</name>
</gene>
<sequence length="137" mass="15785">MSQTPAMKSPDKINSNDVCEVSNLDLFLEFTNCVMSKDFRQAINLAKQILEFEPNNSRIQEFLPLLNEADYMKTADSEQIDDSDSYTNTSTDTDSSDEFDYTSSDSDRHHGRKKLHDHLQSDPIYPSTEKRFYQIVS</sequence>
<dbReference type="EMBL" id="SKCS01000180">
    <property type="protein sequence ID" value="TNN14244.1"/>
    <property type="molecule type" value="Genomic_DNA"/>
</dbReference>
<accession>A0A4Z2DCR3</accession>
<evidence type="ECO:0000313" key="3">
    <source>
        <dbReference type="Proteomes" id="UP000311919"/>
    </source>
</evidence>
<dbReference type="PANTHER" id="PTHR21520:SF2">
    <property type="entry name" value="GLUTAMATE-RICH PROTEIN 2"/>
    <property type="match status" value="1"/>
</dbReference>
<organism evidence="2 3">
    <name type="scientific">Schistosoma japonicum</name>
    <name type="common">Blood fluke</name>
    <dbReference type="NCBI Taxonomy" id="6182"/>
    <lineage>
        <taxon>Eukaryota</taxon>
        <taxon>Metazoa</taxon>
        <taxon>Spiralia</taxon>
        <taxon>Lophotrochozoa</taxon>
        <taxon>Platyhelminthes</taxon>
        <taxon>Trematoda</taxon>
        <taxon>Digenea</taxon>
        <taxon>Strigeidida</taxon>
        <taxon>Schistosomatoidea</taxon>
        <taxon>Schistosomatidae</taxon>
        <taxon>Schistosoma</taxon>
    </lineage>
</organism>
<dbReference type="Proteomes" id="UP000311919">
    <property type="component" value="Unassembled WGS sequence"/>
</dbReference>
<comment type="caution">
    <text evidence="2">The sequence shown here is derived from an EMBL/GenBank/DDBJ whole genome shotgun (WGS) entry which is preliminary data.</text>
</comment>
<reference evidence="2 3" key="1">
    <citation type="submission" date="2019-03" db="EMBL/GenBank/DDBJ databases">
        <title>An improved genome assembly of the fluke Schistosoma japonicum.</title>
        <authorList>
            <person name="Hu W."/>
            <person name="Luo F."/>
            <person name="Yin M."/>
            <person name="Mo X."/>
            <person name="Sun C."/>
            <person name="Wu Q."/>
            <person name="Zhu B."/>
            <person name="Xiang M."/>
            <person name="Wang J."/>
            <person name="Wang Y."/>
            <person name="Zhang T."/>
            <person name="Xu B."/>
            <person name="Zheng H."/>
            <person name="Feng Z."/>
        </authorList>
    </citation>
    <scope>NUCLEOTIDE SEQUENCE [LARGE SCALE GENOMIC DNA]</scope>
    <source>
        <strain evidence="2">HuSjv2</strain>
        <tissue evidence="2">Worms</tissue>
    </source>
</reference>
<dbReference type="AlphaFoldDB" id="A0A4Z2DCR3"/>
<proteinExistence type="predicted"/>
<dbReference type="InterPro" id="IPR026703">
    <property type="entry name" value="ERICH2"/>
</dbReference>
<evidence type="ECO:0000256" key="1">
    <source>
        <dbReference type="SAM" id="MobiDB-lite"/>
    </source>
</evidence>
<dbReference type="OrthoDB" id="9950633at2759"/>
<dbReference type="PANTHER" id="PTHR21520">
    <property type="entry name" value="GLUTAMATE-RICH PROTEIN 2"/>
    <property type="match status" value="1"/>
</dbReference>
<name>A0A4Z2DCR3_SCHJA</name>
<feature type="region of interest" description="Disordered" evidence="1">
    <location>
        <begin position="74"/>
        <end position="123"/>
    </location>
</feature>